<name>A0A1F6A714_9BACT</name>
<dbReference type="PANTHER" id="PTHR13799">
    <property type="entry name" value="NGG1 INTERACTING FACTOR 3"/>
    <property type="match status" value="1"/>
</dbReference>
<comment type="caution">
    <text evidence="4">The sequence shown here is derived from an EMBL/GenBank/DDBJ whole genome shotgun (WGS) entry which is preliminary data.</text>
</comment>
<evidence type="ECO:0000313" key="4">
    <source>
        <dbReference type="EMBL" id="OGG20475.1"/>
    </source>
</evidence>
<protein>
    <recommendedName>
        <fullName evidence="6">Nif3-like dinuclear metal center hexameric protein</fullName>
    </recommendedName>
</protein>
<organism evidence="4 5">
    <name type="scientific">Candidatus Gottesmanbacteria bacterium RIFCSPHIGHO2_02_FULL_40_13</name>
    <dbReference type="NCBI Taxonomy" id="1798384"/>
    <lineage>
        <taxon>Bacteria</taxon>
        <taxon>Candidatus Gottesmaniibacteriota</taxon>
    </lineage>
</organism>
<gene>
    <name evidence="4" type="ORF">A3D03_06515</name>
</gene>
<feature type="binding site" evidence="3">
    <location>
        <position position="107"/>
    </location>
    <ligand>
        <name>a divalent metal cation</name>
        <dbReference type="ChEBI" id="CHEBI:60240"/>
        <label>1</label>
    </ligand>
</feature>
<comment type="similarity">
    <text evidence="1">Belongs to the GTP cyclohydrolase I type 2/NIF3 family.</text>
</comment>
<sequence>MITLSALNQFLEEYLFFDKKLDIAKIDPYMTNGLMVRGKERVKKIGFGVSASLALFEKARSIQCDTLIVHHSFNFPPFNRHDEIFQNRFGFLIKNELSLFGYHFLLDAHPEAGNNVEILRAIGAKPTEQFFHHGSPWGWIGELKENCDLSGIEGKLKTYQSPRSVIYRSGIQSIKRVVAISGKGAPIASDIQ</sequence>
<evidence type="ECO:0000256" key="3">
    <source>
        <dbReference type="PIRSR" id="PIRSR602678-1"/>
    </source>
</evidence>
<feature type="binding site" evidence="3">
    <location>
        <position position="71"/>
    </location>
    <ligand>
        <name>a divalent metal cation</name>
        <dbReference type="ChEBI" id="CHEBI:60240"/>
        <label>1</label>
    </ligand>
</feature>
<feature type="binding site" evidence="3">
    <location>
        <position position="70"/>
    </location>
    <ligand>
        <name>a divalent metal cation</name>
        <dbReference type="ChEBI" id="CHEBI:60240"/>
        <label>1</label>
    </ligand>
</feature>
<keyword evidence="2 3" id="KW-0479">Metal-binding</keyword>
<evidence type="ECO:0000256" key="1">
    <source>
        <dbReference type="ARBA" id="ARBA00006964"/>
    </source>
</evidence>
<dbReference type="Pfam" id="PF01784">
    <property type="entry name" value="DUF34_NIF3"/>
    <property type="match status" value="1"/>
</dbReference>
<evidence type="ECO:0008006" key="6">
    <source>
        <dbReference type="Google" id="ProtNLM"/>
    </source>
</evidence>
<proteinExistence type="inferred from homology"/>
<dbReference type="EMBL" id="MFJN01000046">
    <property type="protein sequence ID" value="OGG20475.1"/>
    <property type="molecule type" value="Genomic_DNA"/>
</dbReference>
<reference evidence="4 5" key="1">
    <citation type="journal article" date="2016" name="Nat. Commun.">
        <title>Thousands of microbial genomes shed light on interconnected biogeochemical processes in an aquifer system.</title>
        <authorList>
            <person name="Anantharaman K."/>
            <person name="Brown C.T."/>
            <person name="Hug L.A."/>
            <person name="Sharon I."/>
            <person name="Castelle C.J."/>
            <person name="Probst A.J."/>
            <person name="Thomas B.C."/>
            <person name="Singh A."/>
            <person name="Wilkins M.J."/>
            <person name="Karaoz U."/>
            <person name="Brodie E.L."/>
            <person name="Williams K.H."/>
            <person name="Hubbard S.S."/>
            <person name="Banfield J.F."/>
        </authorList>
    </citation>
    <scope>NUCLEOTIDE SEQUENCE [LARGE SCALE GENOMIC DNA]</scope>
</reference>
<dbReference type="AlphaFoldDB" id="A0A1F6A714"/>
<dbReference type="Gene3D" id="3.40.1390.30">
    <property type="entry name" value="NIF3 (NGG1p interacting factor 3)-like"/>
    <property type="match status" value="2"/>
</dbReference>
<dbReference type="SUPFAM" id="SSF102705">
    <property type="entry name" value="NIF3 (NGG1p interacting factor 3)-like"/>
    <property type="match status" value="1"/>
</dbReference>
<dbReference type="STRING" id="1798384.A3D03_06515"/>
<feature type="non-terminal residue" evidence="4">
    <location>
        <position position="192"/>
    </location>
</feature>
<evidence type="ECO:0000256" key="2">
    <source>
        <dbReference type="ARBA" id="ARBA00022723"/>
    </source>
</evidence>
<dbReference type="PANTHER" id="PTHR13799:SF14">
    <property type="entry name" value="GTP CYCLOHYDROLASE 1 TYPE 2 HOMOLOG"/>
    <property type="match status" value="1"/>
</dbReference>
<dbReference type="GO" id="GO:0046872">
    <property type="term" value="F:metal ion binding"/>
    <property type="evidence" value="ECO:0007669"/>
    <property type="project" value="UniProtKB-KW"/>
</dbReference>
<dbReference type="GO" id="GO:0005737">
    <property type="term" value="C:cytoplasm"/>
    <property type="evidence" value="ECO:0007669"/>
    <property type="project" value="TreeGrafter"/>
</dbReference>
<dbReference type="InterPro" id="IPR036069">
    <property type="entry name" value="DUF34/NIF3_sf"/>
</dbReference>
<evidence type="ECO:0000313" key="5">
    <source>
        <dbReference type="Proteomes" id="UP000177092"/>
    </source>
</evidence>
<accession>A0A1F6A714</accession>
<dbReference type="InterPro" id="IPR002678">
    <property type="entry name" value="DUF34/NIF3"/>
</dbReference>
<dbReference type="Proteomes" id="UP000177092">
    <property type="component" value="Unassembled WGS sequence"/>
</dbReference>